<name>A0AA39NSG5_9AGAR</name>
<proteinExistence type="predicted"/>
<feature type="compositionally biased region" description="Acidic residues" evidence="1">
    <location>
        <begin position="263"/>
        <end position="276"/>
    </location>
</feature>
<reference evidence="2" key="1">
    <citation type="submission" date="2023-06" db="EMBL/GenBank/DDBJ databases">
        <authorList>
            <consortium name="Lawrence Berkeley National Laboratory"/>
            <person name="Ahrendt S."/>
            <person name="Sahu N."/>
            <person name="Indic B."/>
            <person name="Wong-Bajracharya J."/>
            <person name="Merenyi Z."/>
            <person name="Ke H.-M."/>
            <person name="Monk M."/>
            <person name="Kocsube S."/>
            <person name="Drula E."/>
            <person name="Lipzen A."/>
            <person name="Balint B."/>
            <person name="Henrissat B."/>
            <person name="Andreopoulos B."/>
            <person name="Martin F.M."/>
            <person name="Harder C.B."/>
            <person name="Rigling D."/>
            <person name="Ford K.L."/>
            <person name="Foster G.D."/>
            <person name="Pangilinan J."/>
            <person name="Papanicolaou A."/>
            <person name="Barry K."/>
            <person name="LaButti K."/>
            <person name="Viragh M."/>
            <person name="Koriabine M."/>
            <person name="Yan M."/>
            <person name="Riley R."/>
            <person name="Champramary S."/>
            <person name="Plett K.L."/>
            <person name="Tsai I.J."/>
            <person name="Slot J."/>
            <person name="Sipos G."/>
            <person name="Plett J."/>
            <person name="Nagy L.G."/>
            <person name="Grigoriev I.V."/>
        </authorList>
    </citation>
    <scope>NUCLEOTIDE SEQUENCE</scope>
    <source>
        <strain evidence="2">ICMP 16352</strain>
    </source>
</reference>
<accession>A0AA39NSG5</accession>
<feature type="region of interest" description="Disordered" evidence="1">
    <location>
        <begin position="246"/>
        <end position="280"/>
    </location>
</feature>
<feature type="region of interest" description="Disordered" evidence="1">
    <location>
        <begin position="137"/>
        <end position="208"/>
    </location>
</feature>
<evidence type="ECO:0000313" key="3">
    <source>
        <dbReference type="Proteomes" id="UP001175227"/>
    </source>
</evidence>
<sequence length="780" mass="85764">MTFHNTSTVVPTLALSNTLKTVSGVDISGSSPSKCTDNDEHFTSVIGARPETNFLSSSQYTMTTDGEKVHVNSYSSRHTFADPTTLKEDTPDGSTPIDGMPEYFARMVGHVKRMQEPTPFPSPGFTEKPLLQALENAGSNGEECQGSNNEAPEEQSHLPKSEEVLPSDFSPTGVVSNRTDQDSAGNPVSSPIPHTLSTEDASFNSVSGSNPPPLVDIITSTGAFSVVIANKSSPDHSLHTTQLAYSRAASPTDGPCSPKNAIDDDVPEDTDLDPDMQESGLADYDSTKEFIANDLPLARLEGIKEACDVEEVINFLRGICSDCPEPLLSRVNVVSASGTLTNIVSDAAPASADTVDSGKPTLSLENGRFCTIEHLCKFLEAWPHFVILKIQLFSVESERSLQHNLQSSFNYITHLDIFESAFESINIISDLLRCLPSLTTCSLRNVLIRLETEIGTRFTESKKLKFTNIIVHGMEAHSMGEITKLLFQGDKNTSLFDKSALESLELIWPDSDGGSHPYYVNEEHGRTLPRIHAENIDNGWNTLGFNAPKLEQIRIDIVWDDNWSSECPWAQVLGHLDLSLWKRKSGQWPKLETLILKTHKFPLNINIVGDAFINLFKAEFNEVLSKLTEKSMDFEPFDSVLRDTLAVAYLQSHSIGQPQQLLLRYIIPVRVQWIGWSLSSMLSKTKRMALSLQSLEATTDIAMNGVSIREEDPSLFVLRRRVQCMRKIPTITALKTAIPPMTGLSLVYGGDGLVMELGLGTAFEVGVLFIASSTRQRLGP</sequence>
<feature type="compositionally biased region" description="Basic and acidic residues" evidence="1">
    <location>
        <begin position="154"/>
        <end position="163"/>
    </location>
</feature>
<evidence type="ECO:0000313" key="2">
    <source>
        <dbReference type="EMBL" id="KAK0471024.1"/>
    </source>
</evidence>
<dbReference type="Proteomes" id="UP001175227">
    <property type="component" value="Unassembled WGS sequence"/>
</dbReference>
<feature type="compositionally biased region" description="Polar residues" evidence="1">
    <location>
        <begin position="195"/>
        <end position="208"/>
    </location>
</feature>
<gene>
    <name evidence="2" type="ORF">IW261DRAFT_1671885</name>
</gene>
<dbReference type="AlphaFoldDB" id="A0AA39NSG5"/>
<comment type="caution">
    <text evidence="2">The sequence shown here is derived from an EMBL/GenBank/DDBJ whole genome shotgun (WGS) entry which is preliminary data.</text>
</comment>
<dbReference type="EMBL" id="JAUEPR010000056">
    <property type="protein sequence ID" value="KAK0471024.1"/>
    <property type="molecule type" value="Genomic_DNA"/>
</dbReference>
<protein>
    <submittedName>
        <fullName evidence="2">Uncharacterized protein</fullName>
    </submittedName>
</protein>
<feature type="compositionally biased region" description="Polar residues" evidence="1">
    <location>
        <begin position="169"/>
        <end position="189"/>
    </location>
</feature>
<keyword evidence="3" id="KW-1185">Reference proteome</keyword>
<organism evidence="2 3">
    <name type="scientific">Armillaria novae-zelandiae</name>
    <dbReference type="NCBI Taxonomy" id="153914"/>
    <lineage>
        <taxon>Eukaryota</taxon>
        <taxon>Fungi</taxon>
        <taxon>Dikarya</taxon>
        <taxon>Basidiomycota</taxon>
        <taxon>Agaricomycotina</taxon>
        <taxon>Agaricomycetes</taxon>
        <taxon>Agaricomycetidae</taxon>
        <taxon>Agaricales</taxon>
        <taxon>Marasmiineae</taxon>
        <taxon>Physalacriaceae</taxon>
        <taxon>Armillaria</taxon>
    </lineage>
</organism>
<evidence type="ECO:0000256" key="1">
    <source>
        <dbReference type="SAM" id="MobiDB-lite"/>
    </source>
</evidence>